<dbReference type="OrthoDB" id="7739434at2"/>
<dbReference type="NCBIfam" id="TIGR01488">
    <property type="entry name" value="HAD-SF-IB"/>
    <property type="match status" value="1"/>
</dbReference>
<name>A0A437M4R2_9SPHN</name>
<proteinExistence type="predicted"/>
<evidence type="ECO:0000256" key="2">
    <source>
        <dbReference type="ARBA" id="ARBA00022801"/>
    </source>
</evidence>
<dbReference type="AlphaFoldDB" id="A0A437M4R2"/>
<dbReference type="Gene3D" id="1.20.1440.100">
    <property type="entry name" value="SG protein - dephosphorylation function"/>
    <property type="match status" value="1"/>
</dbReference>
<comment type="caution">
    <text evidence="5">The sequence shown here is derived from an EMBL/GenBank/DDBJ whole genome shotgun (WGS) entry which is preliminary data.</text>
</comment>
<evidence type="ECO:0000313" key="5">
    <source>
        <dbReference type="EMBL" id="RVT92711.1"/>
    </source>
</evidence>
<feature type="transmembrane region" description="Helical" evidence="4">
    <location>
        <begin position="31"/>
        <end position="50"/>
    </location>
</feature>
<dbReference type="Proteomes" id="UP000282971">
    <property type="component" value="Unassembled WGS sequence"/>
</dbReference>
<dbReference type="PANTHER" id="PTHR43344">
    <property type="entry name" value="PHOSPHOSERINE PHOSPHATASE"/>
    <property type="match status" value="1"/>
</dbReference>
<dbReference type="SUPFAM" id="SSF56784">
    <property type="entry name" value="HAD-like"/>
    <property type="match status" value="1"/>
</dbReference>
<evidence type="ECO:0000256" key="4">
    <source>
        <dbReference type="SAM" id="Phobius"/>
    </source>
</evidence>
<dbReference type="Gene3D" id="3.40.50.1000">
    <property type="entry name" value="HAD superfamily/HAD-like"/>
    <property type="match status" value="1"/>
</dbReference>
<reference evidence="5 6" key="1">
    <citation type="submission" date="2019-01" db="EMBL/GenBank/DDBJ databases">
        <authorList>
            <person name="Chen W.-M."/>
        </authorList>
    </citation>
    <scope>NUCLEOTIDE SEQUENCE [LARGE SCALE GENOMIC DNA]</scope>
    <source>
        <strain evidence="5 6">CCP-7</strain>
    </source>
</reference>
<keyword evidence="6" id="KW-1185">Reference proteome</keyword>
<dbReference type="InterPro" id="IPR050582">
    <property type="entry name" value="HAD-like_SerB"/>
</dbReference>
<organism evidence="5 6">
    <name type="scientific">Sphingomonas crocodyli</name>
    <dbReference type="NCBI Taxonomy" id="1979270"/>
    <lineage>
        <taxon>Bacteria</taxon>
        <taxon>Pseudomonadati</taxon>
        <taxon>Pseudomonadota</taxon>
        <taxon>Alphaproteobacteria</taxon>
        <taxon>Sphingomonadales</taxon>
        <taxon>Sphingomonadaceae</taxon>
        <taxon>Sphingomonas</taxon>
    </lineage>
</organism>
<sequence length="224" mass="24978">MTELAIYDMDRTITRAGTFTPFLIHAAMRLAPWRLIFAPLVILVMLAYVAKMIERKTLKEINQTLLIGGKLPIGRIRPITESYADFVMKANVHQGALDQIAEDRAAGRRLVMATASARLYVTAIADRLGFDDLIATNSIYGIDDIVTAKIDGENCYGPAKLRMIEAWMDKQGLSRADCHIRFYSDHASDAPVLAWSDAPFAVNAHAKLRRIAETKGWTIVDWGL</sequence>
<evidence type="ECO:0000313" key="6">
    <source>
        <dbReference type="Proteomes" id="UP000282971"/>
    </source>
</evidence>
<accession>A0A437M4R2</accession>
<dbReference type="InterPro" id="IPR023214">
    <property type="entry name" value="HAD_sf"/>
</dbReference>
<evidence type="ECO:0000256" key="3">
    <source>
        <dbReference type="ARBA" id="ARBA00022842"/>
    </source>
</evidence>
<dbReference type="GO" id="GO:0016787">
    <property type="term" value="F:hydrolase activity"/>
    <property type="evidence" value="ECO:0007669"/>
    <property type="project" value="UniProtKB-KW"/>
</dbReference>
<dbReference type="RefSeq" id="WP_127740590.1">
    <property type="nucleotide sequence ID" value="NZ_SACN01000001.1"/>
</dbReference>
<keyword evidence="2 5" id="KW-0378">Hydrolase</keyword>
<keyword evidence="4" id="KW-1133">Transmembrane helix</keyword>
<gene>
    <name evidence="5" type="ORF">EOD43_01965</name>
</gene>
<dbReference type="GO" id="GO:0046872">
    <property type="term" value="F:metal ion binding"/>
    <property type="evidence" value="ECO:0007669"/>
    <property type="project" value="UniProtKB-KW"/>
</dbReference>
<evidence type="ECO:0000256" key="1">
    <source>
        <dbReference type="ARBA" id="ARBA00022723"/>
    </source>
</evidence>
<dbReference type="PANTHER" id="PTHR43344:SF13">
    <property type="entry name" value="PHOSPHATASE RV3661-RELATED"/>
    <property type="match status" value="1"/>
</dbReference>
<keyword evidence="4" id="KW-0812">Transmembrane</keyword>
<keyword evidence="1" id="KW-0479">Metal-binding</keyword>
<dbReference type="InterPro" id="IPR036412">
    <property type="entry name" value="HAD-like_sf"/>
</dbReference>
<protein>
    <submittedName>
        <fullName evidence="5">HAD-IB family hydrolase</fullName>
    </submittedName>
</protein>
<keyword evidence="4" id="KW-0472">Membrane</keyword>
<dbReference type="EMBL" id="SACN01000001">
    <property type="protein sequence ID" value="RVT92711.1"/>
    <property type="molecule type" value="Genomic_DNA"/>
</dbReference>
<keyword evidence="3" id="KW-0460">Magnesium</keyword>
<dbReference type="Pfam" id="PF12710">
    <property type="entry name" value="HAD"/>
    <property type="match status" value="1"/>
</dbReference>